<evidence type="ECO:0000313" key="3">
    <source>
        <dbReference type="Proteomes" id="UP000070284"/>
    </source>
</evidence>
<dbReference type="AlphaFoldDB" id="A0A133UHX2"/>
<dbReference type="Proteomes" id="UP000070284">
    <property type="component" value="Unassembled WGS sequence"/>
</dbReference>
<proteinExistence type="predicted"/>
<feature type="compositionally biased region" description="Basic and acidic residues" evidence="1">
    <location>
        <begin position="67"/>
        <end position="86"/>
    </location>
</feature>
<comment type="caution">
    <text evidence="2">The sequence shown here is derived from an EMBL/GenBank/DDBJ whole genome shotgun (WGS) entry which is preliminary data.</text>
</comment>
<keyword evidence="3" id="KW-1185">Reference proteome</keyword>
<gene>
    <name evidence="2" type="ORF">AKJ65_05910</name>
</gene>
<accession>A0A133UHX2</accession>
<reference evidence="2 3" key="1">
    <citation type="journal article" date="2016" name="Sci. Rep.">
        <title>Metabolic traits of an uncultured archaeal lineage -MSBL1- from brine pools of the Red Sea.</title>
        <authorList>
            <person name="Mwirichia R."/>
            <person name="Alam I."/>
            <person name="Rashid M."/>
            <person name="Vinu M."/>
            <person name="Ba-Alawi W."/>
            <person name="Anthony Kamau A."/>
            <person name="Kamanda Ngugi D."/>
            <person name="Goker M."/>
            <person name="Klenk H.P."/>
            <person name="Bajic V."/>
            <person name="Stingl U."/>
        </authorList>
    </citation>
    <scope>NUCLEOTIDE SEQUENCE [LARGE SCALE GENOMIC DNA]</scope>
    <source>
        <strain evidence="2">SCGC-AAA259E19</strain>
    </source>
</reference>
<evidence type="ECO:0000256" key="1">
    <source>
        <dbReference type="SAM" id="MobiDB-lite"/>
    </source>
</evidence>
<name>A0A133UHX2_9EURY</name>
<sequence>MDRRIDFFDLFAPAIYGDCVPFTFPPVSSRNRDPFFHFFRLKAGEMGPGRNSPPAKGRVFFQSTTRQSRERRREKEAPGGKWVNRENEGKKRGTVITLTAIDSGGTRREPSALLRTSELCLGGPERRFFPFPSLPFTFPLFLWRPFQNQKSFHRTTSKGDCEKKEREGERTRERTLSRRGRIEGE</sequence>
<protein>
    <submittedName>
        <fullName evidence="2">Uncharacterized protein</fullName>
    </submittedName>
</protein>
<evidence type="ECO:0000313" key="2">
    <source>
        <dbReference type="EMBL" id="KXA93834.1"/>
    </source>
</evidence>
<dbReference type="EMBL" id="LHXO01000097">
    <property type="protein sequence ID" value="KXA93834.1"/>
    <property type="molecule type" value="Genomic_DNA"/>
</dbReference>
<feature type="region of interest" description="Disordered" evidence="1">
    <location>
        <begin position="152"/>
        <end position="185"/>
    </location>
</feature>
<feature type="compositionally biased region" description="Basic and acidic residues" evidence="1">
    <location>
        <begin position="157"/>
        <end position="185"/>
    </location>
</feature>
<organism evidence="2 3">
    <name type="scientific">candidate division MSBL1 archaeon SCGC-AAA259E19</name>
    <dbReference type="NCBI Taxonomy" id="1698264"/>
    <lineage>
        <taxon>Archaea</taxon>
        <taxon>Methanobacteriati</taxon>
        <taxon>Methanobacteriota</taxon>
        <taxon>candidate division MSBL1</taxon>
    </lineage>
</organism>
<feature type="region of interest" description="Disordered" evidence="1">
    <location>
        <begin position="47"/>
        <end position="86"/>
    </location>
</feature>